<organism evidence="2 3">
    <name type="scientific">Oleomonas cavernae</name>
    <dbReference type="NCBI Taxonomy" id="2320859"/>
    <lineage>
        <taxon>Bacteria</taxon>
        <taxon>Pseudomonadati</taxon>
        <taxon>Pseudomonadota</taxon>
        <taxon>Alphaproteobacteria</taxon>
        <taxon>Acetobacterales</taxon>
        <taxon>Acetobacteraceae</taxon>
        <taxon>Oleomonas</taxon>
    </lineage>
</organism>
<dbReference type="RefSeq" id="WP_119777188.1">
    <property type="nucleotide sequence ID" value="NZ_QYUK01000011.1"/>
</dbReference>
<evidence type="ECO:0000313" key="2">
    <source>
        <dbReference type="EMBL" id="RJF86543.1"/>
    </source>
</evidence>
<feature type="region of interest" description="Disordered" evidence="1">
    <location>
        <begin position="1"/>
        <end position="66"/>
    </location>
</feature>
<dbReference type="EMBL" id="QYUK01000011">
    <property type="protein sequence ID" value="RJF86543.1"/>
    <property type="molecule type" value="Genomic_DNA"/>
</dbReference>
<comment type="caution">
    <text evidence="2">The sequence shown here is derived from an EMBL/GenBank/DDBJ whole genome shotgun (WGS) entry which is preliminary data.</text>
</comment>
<accession>A0A418W959</accession>
<keyword evidence="3" id="KW-1185">Reference proteome</keyword>
<reference evidence="2 3" key="1">
    <citation type="submission" date="2018-09" db="EMBL/GenBank/DDBJ databases">
        <authorList>
            <person name="Zhu H."/>
        </authorList>
    </citation>
    <scope>NUCLEOTIDE SEQUENCE [LARGE SCALE GENOMIC DNA]</scope>
    <source>
        <strain evidence="2 3">K1W22B-8</strain>
    </source>
</reference>
<proteinExistence type="predicted"/>
<evidence type="ECO:0000313" key="3">
    <source>
        <dbReference type="Proteomes" id="UP000284605"/>
    </source>
</evidence>
<sequence length="152" mass="15784">MAEPEIKEEIPEAKPEEAKPDEPPPAPLGLDQEGTGPGDSFGLAGRPGGNGLVGSGGGGGGTKWAGYSNRYSTAISALLNRDPRLKKASTLALKPRIWLDGTGRITRVELGGSTGNAEIDRAIKELMLSAPSAGPPPPDMPQPIILRVKAQR</sequence>
<dbReference type="Proteomes" id="UP000284605">
    <property type="component" value="Unassembled WGS sequence"/>
</dbReference>
<dbReference type="AlphaFoldDB" id="A0A418W959"/>
<dbReference type="SUPFAM" id="SSF74653">
    <property type="entry name" value="TolA/TonB C-terminal domain"/>
    <property type="match status" value="1"/>
</dbReference>
<dbReference type="OrthoDB" id="7961236at2"/>
<feature type="compositionally biased region" description="Gly residues" evidence="1">
    <location>
        <begin position="35"/>
        <end position="63"/>
    </location>
</feature>
<name>A0A418W959_9PROT</name>
<feature type="compositionally biased region" description="Basic and acidic residues" evidence="1">
    <location>
        <begin position="1"/>
        <end position="22"/>
    </location>
</feature>
<evidence type="ECO:0000256" key="1">
    <source>
        <dbReference type="SAM" id="MobiDB-lite"/>
    </source>
</evidence>
<evidence type="ECO:0008006" key="4">
    <source>
        <dbReference type="Google" id="ProtNLM"/>
    </source>
</evidence>
<gene>
    <name evidence="2" type="ORF">D3874_05500</name>
</gene>
<protein>
    <recommendedName>
        <fullName evidence="4">Energy transducer TonB</fullName>
    </recommendedName>
</protein>